<evidence type="ECO:0000313" key="1">
    <source>
        <dbReference type="EMBL" id="AET72635.1"/>
    </source>
</evidence>
<evidence type="ECO:0000313" key="3">
    <source>
        <dbReference type="Proteomes" id="UP000014318"/>
    </source>
</evidence>
<accession>G8EXU5</accession>
<evidence type="ECO:0000313" key="4">
    <source>
        <dbReference type="Proteomes" id="UP000297591"/>
    </source>
</evidence>
<dbReference type="KEGG" id="vg:16045113"/>
<dbReference type="OrthoDB" id="20119at10239"/>
<sequence>MGSRSEVEIMQVEKGNWSLIRLENLIPDAKSLHEEPSKDRGKFGYDKNGAIKDWYQFDPQVQGSFARYNYPKFRTLHYQIKSVVEKVIGEKLYPTYYYDRFYFKGQDLKPHKDRESCEISVSMHISTNADYDWPIYFMQGDETVSVATGKPGDAVLYKGCELEHWREPLIGNKNTYYHQIFFHYVRRDGYNVHYAYDTSCGN</sequence>
<dbReference type="EMBL" id="JF974299">
    <property type="protein sequence ID" value="AET72635.1"/>
    <property type="molecule type" value="Genomic_DNA"/>
</dbReference>
<dbReference type="GeneID" id="16045113"/>
<evidence type="ECO:0008006" key="5">
    <source>
        <dbReference type="Google" id="ProtNLM"/>
    </source>
</evidence>
<dbReference type="Proteomes" id="UP000014318">
    <property type="component" value="Segment"/>
</dbReference>
<dbReference type="Proteomes" id="UP000297591">
    <property type="component" value="Segment"/>
</dbReference>
<dbReference type="EMBL" id="HQ634178">
    <property type="protein sequence ID" value="AGN33878.1"/>
    <property type="molecule type" value="Genomic_DNA"/>
</dbReference>
<name>G8EXU5_9CAUD</name>
<evidence type="ECO:0000313" key="2">
    <source>
        <dbReference type="EMBL" id="AGN33878.1"/>
    </source>
</evidence>
<protein>
    <recommendedName>
        <fullName evidence="5">Ferrochelatase</fullName>
    </recommendedName>
</protein>
<keyword evidence="3" id="KW-1185">Reference proteome</keyword>
<gene>
    <name evidence="2" type="ORF">SXCG_00046</name>
    <name evidence="1" type="ORF">SXFG_00085</name>
</gene>
<dbReference type="RefSeq" id="YP_008125571.1">
    <property type="nucleotide sequence ID" value="NC_021530.1"/>
</dbReference>
<proteinExistence type="predicted"/>
<reference evidence="1 4" key="2">
    <citation type="submission" date="2010-12" db="EMBL/GenBank/DDBJ databases">
        <title>The Genome Sequence of Synechococcus phage S-CAM8 0608SB47.</title>
        <authorList>
            <consortium name="The Broad Institute Genome Sequencing Platform"/>
            <person name="Henn M.R."/>
            <person name="Martiny J."/>
            <person name="Weihe C."/>
            <person name="Levin J."/>
            <person name="Malboeuf C."/>
            <person name="Casali M."/>
            <person name="Russ C."/>
            <person name="Lennon N."/>
            <person name="Chapman S.B."/>
            <person name="Erlich R."/>
            <person name="Young S.K."/>
            <person name="Yandava C."/>
            <person name="Zeng Q."/>
            <person name="Alvarado L."/>
            <person name="Anderson S."/>
            <person name="Berlin A."/>
            <person name="Chen Z."/>
            <person name="Freedman E."/>
            <person name="Gellesch M."/>
            <person name="Goldberg J."/>
            <person name="Green L."/>
            <person name="Griggs A."/>
            <person name="Gujja S."/>
            <person name="Heilman E.R."/>
            <person name="Heiman D."/>
            <person name="Hollinger A."/>
            <person name="Howarth C."/>
            <person name="Larson L."/>
            <person name="Mehta T."/>
            <person name="Pearson M."/>
            <person name="Roberts A."/>
            <person name="Ryan E."/>
            <person name="Saif S."/>
            <person name="Shea T."/>
            <person name="Shenoy N."/>
            <person name="Sisk P."/>
            <person name="Stolte C."/>
            <person name="Sykes S."/>
            <person name="White J."/>
            <person name="Haas B."/>
            <person name="Nusbaum C."/>
            <person name="Birren B."/>
        </authorList>
    </citation>
    <scope>NUCLEOTIDE SEQUENCE [LARGE SCALE GENOMIC DNA]</scope>
    <source>
        <strain evidence="1 4">0608SB47</strain>
    </source>
</reference>
<organism evidence="1 4">
    <name type="scientific">Synechococcus phage S-CAM8</name>
    <dbReference type="NCBI Taxonomy" id="754038"/>
    <lineage>
        <taxon>Viruses</taxon>
        <taxon>Duplodnaviria</taxon>
        <taxon>Heunggongvirae</taxon>
        <taxon>Uroviricota</taxon>
        <taxon>Caudoviricetes</taxon>
        <taxon>Pantevenvirales</taxon>
        <taxon>Kyanoviridae</taxon>
        <taxon>Neritesvirus</taxon>
        <taxon>Neritesvirus scam8</taxon>
    </lineage>
</organism>
<reference evidence="2 3" key="1">
    <citation type="submission" date="2010-11" db="EMBL/GenBank/DDBJ databases">
        <title>The Genome Sequence of Synechococcus phage S-CAM8 0608BI06.</title>
        <authorList>
            <consortium name="The Broad Institute Genome Sequencing Platform"/>
            <person name="Henn M.R."/>
            <person name="Martiny J."/>
            <person name="Weihe C."/>
            <person name="Levin J."/>
            <person name="Malboeuf C."/>
            <person name="Casali M."/>
            <person name="Russ C."/>
            <person name="Lennon N."/>
            <person name="Chapman S.B."/>
            <person name="Erlich R."/>
            <person name="Young S.K."/>
            <person name="Yandava C."/>
            <person name="Zeng Q."/>
            <person name="Alvarado L."/>
            <person name="Anderson S."/>
            <person name="Berlin A."/>
            <person name="Chen Z."/>
            <person name="Freedman E."/>
            <person name="Gellesch M."/>
            <person name="Goldberg J."/>
            <person name="Green L."/>
            <person name="Griggs A."/>
            <person name="Gujja S."/>
            <person name="Heilman E.R."/>
            <person name="Heiman D."/>
            <person name="Hollinger A."/>
            <person name="Howarth C."/>
            <person name="Larson L."/>
            <person name="Mehta T."/>
            <person name="Pearson M."/>
            <person name="Roberts A."/>
            <person name="Ryan E."/>
            <person name="Saif S."/>
            <person name="Shea T."/>
            <person name="Shenoy N."/>
            <person name="Sisk P."/>
            <person name="Stolte C."/>
            <person name="Sykes S."/>
            <person name="White J."/>
            <person name="Haas B."/>
            <person name="Nusbaum C."/>
            <person name="Birren B."/>
        </authorList>
    </citation>
    <scope>NUCLEOTIDE SEQUENCE [LARGE SCALE GENOMIC DNA]</scope>
    <source>
        <strain evidence="2">S-CAM8 06008BI06</strain>
    </source>
</reference>